<comment type="caution">
    <text evidence="2">The sequence shown here is derived from an EMBL/GenBank/DDBJ whole genome shotgun (WGS) entry which is preliminary data.</text>
</comment>
<feature type="transmembrane region" description="Helical" evidence="1">
    <location>
        <begin position="319"/>
        <end position="339"/>
    </location>
</feature>
<feature type="transmembrane region" description="Helical" evidence="1">
    <location>
        <begin position="66"/>
        <end position="90"/>
    </location>
</feature>
<feature type="transmembrane region" description="Helical" evidence="1">
    <location>
        <begin position="471"/>
        <end position="495"/>
    </location>
</feature>
<feature type="transmembrane region" description="Helical" evidence="1">
    <location>
        <begin position="142"/>
        <end position="169"/>
    </location>
</feature>
<dbReference type="Proteomes" id="UP000287853">
    <property type="component" value="Unassembled WGS sequence"/>
</dbReference>
<feature type="transmembrane region" description="Helical" evidence="1">
    <location>
        <begin position="351"/>
        <end position="368"/>
    </location>
</feature>
<gene>
    <name evidence="2" type="ORF">H206_03619</name>
</gene>
<feature type="transmembrane region" description="Helical" evidence="1">
    <location>
        <begin position="246"/>
        <end position="265"/>
    </location>
</feature>
<feature type="transmembrane region" description="Helical" evidence="1">
    <location>
        <begin position="181"/>
        <end position="197"/>
    </location>
</feature>
<feature type="transmembrane region" description="Helical" evidence="1">
    <location>
        <begin position="111"/>
        <end position="136"/>
    </location>
</feature>
<dbReference type="EMBL" id="MTKO01000035">
    <property type="protein sequence ID" value="RWX47335.1"/>
    <property type="molecule type" value="Genomic_DNA"/>
</dbReference>
<evidence type="ECO:0000256" key="1">
    <source>
        <dbReference type="SAM" id="Phobius"/>
    </source>
</evidence>
<keyword evidence="1" id="KW-0472">Membrane</keyword>
<keyword evidence="1" id="KW-0812">Transmembrane</keyword>
<name>A0A3S3QKW5_9BACT</name>
<dbReference type="Pfam" id="PF16949">
    <property type="entry name" value="ABC_tran_2"/>
    <property type="match status" value="1"/>
</dbReference>
<organism evidence="2 3">
    <name type="scientific">Candidatus Electrothrix aarhusensis</name>
    <dbReference type="NCBI Taxonomy" id="1859131"/>
    <lineage>
        <taxon>Bacteria</taxon>
        <taxon>Pseudomonadati</taxon>
        <taxon>Thermodesulfobacteriota</taxon>
        <taxon>Desulfobulbia</taxon>
        <taxon>Desulfobulbales</taxon>
        <taxon>Desulfobulbaceae</taxon>
        <taxon>Candidatus Electrothrix</taxon>
    </lineage>
</organism>
<reference evidence="2 3" key="1">
    <citation type="submission" date="2017-01" db="EMBL/GenBank/DDBJ databases">
        <title>The cable genome- insights into the physiology and evolution of filamentous bacteria capable of sulfide oxidation via long distance electron transfer.</title>
        <authorList>
            <person name="Schreiber L."/>
            <person name="Bjerg J.T."/>
            <person name="Boggild A."/>
            <person name="Van De Vossenberg J."/>
            <person name="Meysman F."/>
            <person name="Nielsen L.P."/>
            <person name="Schramm A."/>
            <person name="Kjeldsen K.U."/>
        </authorList>
    </citation>
    <scope>NUCLEOTIDE SEQUENCE [LARGE SCALE GENOMIC DNA]</scope>
    <source>
        <strain evidence="2">MCF</strain>
    </source>
</reference>
<feature type="transmembrane region" description="Helical" evidence="1">
    <location>
        <begin position="432"/>
        <end position="459"/>
    </location>
</feature>
<sequence length="546" mass="61504">MLLLQPFLHNIRNRFFRGRVVLRTAAILVFGAVLFTGLYFASLRFITYFHSQNELGIILSLKIFQMTWMIMFSMLLFSSMVSAVSSLYLSSDNEILYSAPIHERQLFGMRFLTSFLYTSWMMVIFSLPIFGAYGTIFHADILYYPLLMLAVLSTALTANAIGLAATILLVRLFPAKQTKDIAVYLSMLFGILLYLVIRLMRPEDMADPDRFPDFIEYLSSMQTPALSLLPPAWANQLLNVYLQDRLIDWTAVGLLLLTPIVLYWGGEWLMERFFAGGFSKAQESFGGYHTFTPKPYHPSPLLRIFHKEAKLFLRDSSEWSQLFLIGALIVVYLYNFKALPLERSFLAADKIANIIAFANIGAAGFVATSLATRFVYPSIGAEGMAFAMIRSSPLTLQRYLGCKYLFYCIPFTVVILFLIITSNYLLQITGPMWWVSIAMSLIITWGALAQALGFGAMYADFKIESRAAVQGSFGAILFLFSGLAVQLLILVLGFMGNFRLLKGWLLWNQIDSLGVLLSCLTIIGLAALTLLFSLWCIRKGIRALEG</sequence>
<evidence type="ECO:0000313" key="2">
    <source>
        <dbReference type="EMBL" id="RWX47335.1"/>
    </source>
</evidence>
<evidence type="ECO:0000313" key="3">
    <source>
        <dbReference type="Proteomes" id="UP000287853"/>
    </source>
</evidence>
<keyword evidence="1" id="KW-1133">Transmembrane helix</keyword>
<proteinExistence type="predicted"/>
<dbReference type="AlphaFoldDB" id="A0A3S3QKW5"/>
<dbReference type="InterPro" id="IPR031599">
    <property type="entry name" value="ABC_tran_2"/>
</dbReference>
<feature type="transmembrane region" description="Helical" evidence="1">
    <location>
        <begin position="515"/>
        <end position="537"/>
    </location>
</feature>
<accession>A0A3S3QKW5</accession>
<feature type="transmembrane region" description="Helical" evidence="1">
    <location>
        <begin position="404"/>
        <end position="426"/>
    </location>
</feature>
<protein>
    <submittedName>
        <fullName evidence="2">ABC-2 type transport system permease protein</fullName>
    </submittedName>
</protein>
<feature type="transmembrane region" description="Helical" evidence="1">
    <location>
        <begin position="20"/>
        <end position="46"/>
    </location>
</feature>
<keyword evidence="3" id="KW-1185">Reference proteome</keyword>